<reference evidence="2" key="1">
    <citation type="submission" date="2018-05" db="EMBL/GenBank/DDBJ databases">
        <authorList>
            <person name="Lanie J.A."/>
            <person name="Ng W.-L."/>
            <person name="Kazmierczak K.M."/>
            <person name="Andrzejewski T.M."/>
            <person name="Davidsen T.M."/>
            <person name="Wayne K.J."/>
            <person name="Tettelin H."/>
            <person name="Glass J.I."/>
            <person name="Rusch D."/>
            <person name="Podicherti R."/>
            <person name="Tsui H.-C.T."/>
            <person name="Winkler M.E."/>
        </authorList>
    </citation>
    <scope>NUCLEOTIDE SEQUENCE</scope>
</reference>
<evidence type="ECO:0000313" key="2">
    <source>
        <dbReference type="EMBL" id="SVC62270.1"/>
    </source>
</evidence>
<sequence>MAFDIGGTFTDFVLAGVGEAPRFLKIASTPNDPSVAVIAGFDKLLTDAGISASSISTVLHATTVATNAIIERKGRPTGLVTTAGFRDVLLIGRQKRYETYDLYMDKPPPLVARRNVLEVTERVGPNGEIEEPIDLASLNAVVDTLAQSDIES</sequence>
<dbReference type="Pfam" id="PF05378">
    <property type="entry name" value="Hydant_A_N"/>
    <property type="match status" value="1"/>
</dbReference>
<dbReference type="PANTHER" id="PTHR11365">
    <property type="entry name" value="5-OXOPROLINASE RELATED"/>
    <property type="match status" value="1"/>
</dbReference>
<dbReference type="PANTHER" id="PTHR11365:SF23">
    <property type="entry name" value="HYPOTHETICAL 5-OXOPROLINASE (EUROFUNG)-RELATED"/>
    <property type="match status" value="1"/>
</dbReference>
<dbReference type="InterPro" id="IPR008040">
    <property type="entry name" value="Hydant_A_N"/>
</dbReference>
<accession>A0A382NNT5</accession>
<feature type="domain" description="Hydantoinase/oxoprolinase N-terminal" evidence="1">
    <location>
        <begin position="2"/>
        <end position="152"/>
    </location>
</feature>
<dbReference type="GO" id="GO:0017168">
    <property type="term" value="F:5-oxoprolinase (ATP-hydrolyzing) activity"/>
    <property type="evidence" value="ECO:0007669"/>
    <property type="project" value="TreeGrafter"/>
</dbReference>
<organism evidence="2">
    <name type="scientific">marine metagenome</name>
    <dbReference type="NCBI Taxonomy" id="408172"/>
    <lineage>
        <taxon>unclassified sequences</taxon>
        <taxon>metagenomes</taxon>
        <taxon>ecological metagenomes</taxon>
    </lineage>
</organism>
<gene>
    <name evidence="2" type="ORF">METZ01_LOCUS315124</name>
</gene>
<dbReference type="GO" id="GO:0005829">
    <property type="term" value="C:cytosol"/>
    <property type="evidence" value="ECO:0007669"/>
    <property type="project" value="TreeGrafter"/>
</dbReference>
<dbReference type="EMBL" id="UINC01101446">
    <property type="protein sequence ID" value="SVC62270.1"/>
    <property type="molecule type" value="Genomic_DNA"/>
</dbReference>
<proteinExistence type="predicted"/>
<name>A0A382NNT5_9ZZZZ</name>
<evidence type="ECO:0000259" key="1">
    <source>
        <dbReference type="Pfam" id="PF05378"/>
    </source>
</evidence>
<protein>
    <recommendedName>
        <fullName evidence="1">Hydantoinase/oxoprolinase N-terminal domain-containing protein</fullName>
    </recommendedName>
</protein>
<dbReference type="InterPro" id="IPR045079">
    <property type="entry name" value="Oxoprolinase-like"/>
</dbReference>
<dbReference type="GO" id="GO:0006749">
    <property type="term" value="P:glutathione metabolic process"/>
    <property type="evidence" value="ECO:0007669"/>
    <property type="project" value="TreeGrafter"/>
</dbReference>
<feature type="non-terminal residue" evidence="2">
    <location>
        <position position="152"/>
    </location>
</feature>
<dbReference type="AlphaFoldDB" id="A0A382NNT5"/>